<dbReference type="PANTHER" id="PTHR45648">
    <property type="entry name" value="GDSL LIPASE/ACYLHYDROLASE FAMILY PROTEIN (AFU_ORTHOLOGUE AFUA_4G14700)"/>
    <property type="match status" value="1"/>
</dbReference>
<dbReference type="SUPFAM" id="SSF52266">
    <property type="entry name" value="SGNH hydrolase"/>
    <property type="match status" value="1"/>
</dbReference>
<keyword evidence="2 4" id="KW-0732">Signal</keyword>
<dbReference type="Gene3D" id="3.40.50.1110">
    <property type="entry name" value="SGNH hydrolase"/>
    <property type="match status" value="1"/>
</dbReference>
<evidence type="ECO:0000313" key="6">
    <source>
        <dbReference type="EMBL" id="GLQ88934.1"/>
    </source>
</evidence>
<name>A0ABQ5XB94_9GAMM</name>
<evidence type="ECO:0000259" key="5">
    <source>
        <dbReference type="PROSITE" id="PS51208"/>
    </source>
</evidence>
<dbReference type="SMART" id="SM00869">
    <property type="entry name" value="Autotransporter"/>
    <property type="match status" value="1"/>
</dbReference>
<dbReference type="PROSITE" id="PS01098">
    <property type="entry name" value="LIPASE_GDSL_SER"/>
    <property type="match status" value="1"/>
</dbReference>
<accession>A0ABQ5XB94</accession>
<dbReference type="NCBIfam" id="TIGR01414">
    <property type="entry name" value="autotrans_barl"/>
    <property type="match status" value="1"/>
</dbReference>
<feature type="signal peptide" evidence="4">
    <location>
        <begin position="1"/>
        <end position="23"/>
    </location>
</feature>
<dbReference type="InterPro" id="IPR001087">
    <property type="entry name" value="GDSL"/>
</dbReference>
<dbReference type="InterPro" id="IPR036514">
    <property type="entry name" value="SGNH_hydro_sf"/>
</dbReference>
<dbReference type="RefSeq" id="WP_284332377.1">
    <property type="nucleotide sequence ID" value="NZ_BSOA01000026.1"/>
</dbReference>
<evidence type="ECO:0000313" key="7">
    <source>
        <dbReference type="Proteomes" id="UP001156627"/>
    </source>
</evidence>
<feature type="domain" description="Autotransporter" evidence="5">
    <location>
        <begin position="401"/>
        <end position="680"/>
    </location>
</feature>
<dbReference type="Gene3D" id="2.40.128.130">
    <property type="entry name" value="Autotransporter beta-domain"/>
    <property type="match status" value="1"/>
</dbReference>
<keyword evidence="7" id="KW-1185">Reference proteome</keyword>
<dbReference type="InterPro" id="IPR006315">
    <property type="entry name" value="OM_autotransptr_brl_dom"/>
</dbReference>
<evidence type="ECO:0000256" key="1">
    <source>
        <dbReference type="ARBA" id="ARBA00008668"/>
    </source>
</evidence>
<proteinExistence type="inferred from homology"/>
<evidence type="ECO:0000256" key="2">
    <source>
        <dbReference type="ARBA" id="ARBA00022729"/>
    </source>
</evidence>
<dbReference type="Pfam" id="PF00657">
    <property type="entry name" value="Lipase_GDSL"/>
    <property type="match status" value="2"/>
</dbReference>
<comment type="caution">
    <text evidence="6">The sequence shown here is derived from an EMBL/GenBank/DDBJ whole genome shotgun (WGS) entry which is preliminary data.</text>
</comment>
<dbReference type="InterPro" id="IPR008265">
    <property type="entry name" value="Lipase_GDSL_AS"/>
</dbReference>
<dbReference type="Proteomes" id="UP001156627">
    <property type="component" value="Unassembled WGS sequence"/>
</dbReference>
<comment type="similarity">
    <text evidence="1">Belongs to the 'GDSL' lipolytic enzyme family.</text>
</comment>
<dbReference type="CDD" id="cd01847">
    <property type="entry name" value="Triacylglycerol_lipase_like"/>
    <property type="match status" value="1"/>
</dbReference>
<dbReference type="InterPro" id="IPR017186">
    <property type="entry name" value="Lipase_autotranspt_EstA"/>
</dbReference>
<feature type="chain" id="PRO_5045551386" evidence="4">
    <location>
        <begin position="24"/>
        <end position="680"/>
    </location>
</feature>
<protein>
    <submittedName>
        <fullName evidence="6">Lipase/esterase</fullName>
    </submittedName>
</protein>
<dbReference type="InterPro" id="IPR051058">
    <property type="entry name" value="GDSL_Est/Lipase"/>
</dbReference>
<dbReference type="EMBL" id="BSOA01000026">
    <property type="protein sequence ID" value="GLQ88934.1"/>
    <property type="molecule type" value="Genomic_DNA"/>
</dbReference>
<dbReference type="PROSITE" id="PS51208">
    <property type="entry name" value="AUTOTRANSPORTER"/>
    <property type="match status" value="1"/>
</dbReference>
<dbReference type="SUPFAM" id="SSF103515">
    <property type="entry name" value="Autotransporter"/>
    <property type="match status" value="1"/>
</dbReference>
<dbReference type="InterPro" id="IPR005546">
    <property type="entry name" value="Autotransporte_beta"/>
</dbReference>
<dbReference type="PANTHER" id="PTHR45648:SF22">
    <property type="entry name" value="GDSL LIPASE_ACYLHYDROLASE FAMILY PROTEIN (AFU_ORTHOLOGUE AFUA_4G14700)"/>
    <property type="match status" value="1"/>
</dbReference>
<organism evidence="6 7">
    <name type="scientific">Dyella flagellata</name>
    <dbReference type="NCBI Taxonomy" id="1867833"/>
    <lineage>
        <taxon>Bacteria</taxon>
        <taxon>Pseudomonadati</taxon>
        <taxon>Pseudomonadota</taxon>
        <taxon>Gammaproteobacteria</taxon>
        <taxon>Lysobacterales</taxon>
        <taxon>Rhodanobacteraceae</taxon>
        <taxon>Dyella</taxon>
    </lineage>
</organism>
<dbReference type="PIRSF" id="PIRSF037375">
    <property type="entry name" value="Autotrns_EstA"/>
    <property type="match status" value="1"/>
</dbReference>
<gene>
    <name evidence="6" type="primary">estA</name>
    <name evidence="6" type="ORF">GCM10007898_25050</name>
</gene>
<sequence>MFHPRKLAGAVALALGMVGTVHATGNPQSTFNSVVAFGDSLSDAGNISLATNPSIQPPLKFTTNPGAVTVQNVAAGLGYSLTPSLAGGTDYAWGGAGINNNSPGTPAAVPTITSQVTSYLAGNSVNSHALYTMWGGANDIFNAATSVVAGATAQQIIAQTLAAQASQAVAAGLIPNNPVAIAAFEAQITPAVTAQVNAQVSAAAGVSTLQTASQAQATIAAAGQQEVKLLGALQAAGAKNILVFNLPNIGLTPEALAQGSSAATSLTGLSVIFNSQLNAGLKQLGKGIIPVNTFALVNQVIANPGAYGFSNVTTPACGAGSSSVKCGPQGSGLPYTYAPGTNQSYLFADGVHPTTAGHLMLSQVVLAELAAPQQISLLQEAPLAAVTTQTAVVRDQMMADTFGSTTRAFANVNYANQHFDQRAGAPRTSSSNVDLTLGADIHATDSISAGVALGVGQHNADVTGGGGYKLQALTGLGYVTWHTGGAYAGVYGDFGQASYTNVNRTFMVGNYHTNESGKVDGSYVGLGLHGGYWFDFNALKTGPFANFEYQNIKIDGYNENGNDATAMWFGRQQRNAVISTLGWRLQGTLHSQGMDVTPFAELGWNHDSRAKTDMVTAGLNSMNGSFEMPGFTPDKNWGSVTAGLSAQITSNLTGWIAYNGHFSDKSQSINGFNLGVKLGF</sequence>
<evidence type="ECO:0000256" key="3">
    <source>
        <dbReference type="ARBA" id="ARBA00022801"/>
    </source>
</evidence>
<reference evidence="7" key="1">
    <citation type="journal article" date="2019" name="Int. J. Syst. Evol. Microbiol.">
        <title>The Global Catalogue of Microorganisms (GCM) 10K type strain sequencing project: providing services to taxonomists for standard genome sequencing and annotation.</title>
        <authorList>
            <consortium name="The Broad Institute Genomics Platform"/>
            <consortium name="The Broad Institute Genome Sequencing Center for Infectious Disease"/>
            <person name="Wu L."/>
            <person name="Ma J."/>
        </authorList>
    </citation>
    <scope>NUCLEOTIDE SEQUENCE [LARGE SCALE GENOMIC DNA]</scope>
    <source>
        <strain evidence="7">NBRC 111981</strain>
    </source>
</reference>
<dbReference type="Pfam" id="PF03797">
    <property type="entry name" value="Autotransporter"/>
    <property type="match status" value="1"/>
</dbReference>
<evidence type="ECO:0000256" key="4">
    <source>
        <dbReference type="SAM" id="SignalP"/>
    </source>
</evidence>
<dbReference type="InterPro" id="IPR036709">
    <property type="entry name" value="Autotransporte_beta_dom_sf"/>
</dbReference>
<keyword evidence="3" id="KW-0378">Hydrolase</keyword>